<evidence type="ECO:0000256" key="10">
    <source>
        <dbReference type="RuleBase" id="RU000688"/>
    </source>
</evidence>
<dbReference type="PROSITE" id="PS00237">
    <property type="entry name" value="G_PROTEIN_RECEP_F1_1"/>
    <property type="match status" value="1"/>
</dbReference>
<comment type="subcellular location">
    <subcellularLocation>
        <location evidence="1">Cell membrane</location>
        <topology evidence="1">Multi-pass membrane protein</topology>
    </subcellularLocation>
</comment>
<name>D1LXE5_SACKO</name>
<dbReference type="CDD" id="cd15088">
    <property type="entry name" value="7tmA_MCHR-like"/>
    <property type="match status" value="1"/>
</dbReference>
<comment type="similarity">
    <text evidence="10">Belongs to the G-protein coupled receptor 1 family.</text>
</comment>
<evidence type="ECO:0000313" key="13">
    <source>
        <dbReference type="EMBL" id="ACY92651.1"/>
    </source>
</evidence>
<dbReference type="Gene3D" id="1.20.1070.10">
    <property type="entry name" value="Rhodopsin 7-helix transmembrane proteins"/>
    <property type="match status" value="1"/>
</dbReference>
<keyword evidence="14" id="KW-1185">Reference proteome</keyword>
<evidence type="ECO:0000256" key="9">
    <source>
        <dbReference type="ARBA" id="ARBA00023224"/>
    </source>
</evidence>
<keyword evidence="8" id="KW-0325">Glycoprotein</keyword>
<keyword evidence="5 10" id="KW-0297">G-protein coupled receptor</keyword>
<feature type="transmembrane region" description="Helical" evidence="11">
    <location>
        <begin position="198"/>
        <end position="222"/>
    </location>
</feature>
<dbReference type="InterPro" id="IPR017452">
    <property type="entry name" value="GPCR_Rhodpsn_7TM"/>
</dbReference>
<evidence type="ECO:0000256" key="1">
    <source>
        <dbReference type="ARBA" id="ARBA00004651"/>
    </source>
</evidence>
<evidence type="ECO:0000256" key="4">
    <source>
        <dbReference type="ARBA" id="ARBA00022989"/>
    </source>
</evidence>
<evidence type="ECO:0000256" key="3">
    <source>
        <dbReference type="ARBA" id="ARBA00022692"/>
    </source>
</evidence>
<keyword evidence="2" id="KW-1003">Cell membrane</keyword>
<evidence type="ECO:0000256" key="11">
    <source>
        <dbReference type="SAM" id="Phobius"/>
    </source>
</evidence>
<dbReference type="Pfam" id="PF00001">
    <property type="entry name" value="7tm_1"/>
    <property type="match status" value="1"/>
</dbReference>
<dbReference type="OrthoDB" id="6076970at2759"/>
<dbReference type="SUPFAM" id="SSF81321">
    <property type="entry name" value="Family A G protein-coupled receptor-like"/>
    <property type="match status" value="1"/>
</dbReference>
<evidence type="ECO:0000256" key="5">
    <source>
        <dbReference type="ARBA" id="ARBA00023040"/>
    </source>
</evidence>
<evidence type="ECO:0000313" key="14">
    <source>
        <dbReference type="Proteomes" id="UP000694865"/>
    </source>
</evidence>
<dbReference type="GO" id="GO:0007218">
    <property type="term" value="P:neuropeptide signaling pathway"/>
    <property type="evidence" value="ECO:0007669"/>
    <property type="project" value="TreeGrafter"/>
</dbReference>
<dbReference type="GO" id="GO:0042923">
    <property type="term" value="F:neuropeptide binding"/>
    <property type="evidence" value="ECO:0007669"/>
    <property type="project" value="TreeGrafter"/>
</dbReference>
<evidence type="ECO:0000259" key="12">
    <source>
        <dbReference type="PROSITE" id="PS50262"/>
    </source>
</evidence>
<accession>D1LXE5</accession>
<keyword evidence="6 11" id="KW-0472">Membrane</keyword>
<feature type="domain" description="G-protein coupled receptors family 1 profile" evidence="12">
    <location>
        <begin position="49"/>
        <end position="303"/>
    </location>
</feature>
<evidence type="ECO:0000313" key="15">
    <source>
        <dbReference type="RefSeq" id="NP_001161659.1"/>
    </source>
</evidence>
<keyword evidence="7 10" id="KW-0675">Receptor</keyword>
<feature type="transmembrane region" description="Helical" evidence="11">
    <location>
        <begin position="151"/>
        <end position="171"/>
    </location>
</feature>
<sequence>MENITVFPDYVYISGNITHVEVAPYVPDWFKAVLIPALFICICVGGLTGNGIVLYVLLRCSGMKTAPDVYILNLTAADLLFMIGIPFLAYTYAIDRQWYLGEVMCKIIFSIDGMNMYTGIFLLTAMSVDRYLAVVHAIWSIKYRTVFVAKLVCGILWITSFLLTLPLWVYMTAIEVPDEYGNGSTTFCYVSWGVDGDTYMICSFIIGFAVPLAVICLCYIQILTFLARGTRPGRVGHGSSKLGRVGLIVILAVALFTICWLPFWVTQLLLLAPNYTPTSAYEFAWTLGFCFQYLNSALNPLVYTCVREDFRQNLTKICCGVKYAEASRERRMSKRLASRSGLTNEHGCKTHYQIDETGKTTTTMIVNLNSCSHL</sequence>
<proteinExistence type="evidence at transcript level"/>
<dbReference type="GO" id="GO:0004930">
    <property type="term" value="F:G protein-coupled receptor activity"/>
    <property type="evidence" value="ECO:0007669"/>
    <property type="project" value="UniProtKB-KW"/>
</dbReference>
<dbReference type="AlphaFoldDB" id="D1LXE5"/>
<evidence type="ECO:0000256" key="6">
    <source>
        <dbReference type="ARBA" id="ARBA00023136"/>
    </source>
</evidence>
<protein>
    <submittedName>
        <fullName evidence="13 15">Somatostatin receptor 1</fullName>
    </submittedName>
</protein>
<feature type="transmembrane region" description="Helical" evidence="11">
    <location>
        <begin position="283"/>
        <end position="306"/>
    </location>
</feature>
<feature type="transmembrane region" description="Helical" evidence="11">
    <location>
        <begin position="242"/>
        <end position="263"/>
    </location>
</feature>
<reference evidence="13" key="1">
    <citation type="submission" date="2009-10" db="EMBL/GenBank/DDBJ databases">
        <authorList>
            <person name="Freeman R.M.Jr."/>
            <person name="Wu M.M."/>
            <person name="Gerhart J.J."/>
        </authorList>
    </citation>
    <scope>NUCLEOTIDE SEQUENCE</scope>
</reference>
<dbReference type="GO" id="GO:0005886">
    <property type="term" value="C:plasma membrane"/>
    <property type="evidence" value="ECO:0007669"/>
    <property type="project" value="UniProtKB-SubCell"/>
</dbReference>
<dbReference type="GeneID" id="100313735"/>
<evidence type="ECO:0000256" key="2">
    <source>
        <dbReference type="ARBA" id="ARBA00022475"/>
    </source>
</evidence>
<dbReference type="KEGG" id="sko:100313735"/>
<dbReference type="PANTHER" id="PTHR24229">
    <property type="entry name" value="NEUROPEPTIDES RECEPTOR"/>
    <property type="match status" value="1"/>
</dbReference>
<organism evidence="13">
    <name type="scientific">Saccoglossus kowalevskii</name>
    <name type="common">Acorn worm</name>
    <dbReference type="NCBI Taxonomy" id="10224"/>
    <lineage>
        <taxon>Eukaryota</taxon>
        <taxon>Metazoa</taxon>
        <taxon>Hemichordata</taxon>
        <taxon>Enteropneusta</taxon>
        <taxon>Harrimaniidae</taxon>
        <taxon>Saccoglossus</taxon>
    </lineage>
</organism>
<dbReference type="InterPro" id="IPR008361">
    <property type="entry name" value="MCH_rcpt"/>
</dbReference>
<keyword evidence="9 10" id="KW-0807">Transducer</keyword>
<feature type="transmembrane region" description="Helical" evidence="11">
    <location>
        <begin position="114"/>
        <end position="139"/>
    </location>
</feature>
<dbReference type="PRINTS" id="PR00237">
    <property type="entry name" value="GPCRRHODOPSN"/>
</dbReference>
<evidence type="ECO:0000256" key="7">
    <source>
        <dbReference type="ARBA" id="ARBA00023170"/>
    </source>
</evidence>
<dbReference type="PRINTS" id="PR01783">
    <property type="entry name" value="MCHRECEPTOR"/>
</dbReference>
<gene>
    <name evidence="15" type="primary">LOC100313735</name>
</gene>
<feature type="transmembrane region" description="Helical" evidence="11">
    <location>
        <begin position="33"/>
        <end position="58"/>
    </location>
</feature>
<dbReference type="PROSITE" id="PS50262">
    <property type="entry name" value="G_PROTEIN_RECEP_F1_2"/>
    <property type="match status" value="1"/>
</dbReference>
<dbReference type="Proteomes" id="UP000694865">
    <property type="component" value="Unplaced"/>
</dbReference>
<evidence type="ECO:0000256" key="8">
    <source>
        <dbReference type="ARBA" id="ARBA00023180"/>
    </source>
</evidence>
<dbReference type="InterPro" id="IPR000276">
    <property type="entry name" value="GPCR_Rhodpsn"/>
</dbReference>
<keyword evidence="4 11" id="KW-1133">Transmembrane helix</keyword>
<dbReference type="PANTHER" id="PTHR24229:SF40">
    <property type="entry name" value="ALLATOSTATIN C RECEPTOR 1-RELATED"/>
    <property type="match status" value="1"/>
</dbReference>
<dbReference type="RefSeq" id="NP_001161659.1">
    <property type="nucleotide sequence ID" value="NM_001168187.1"/>
</dbReference>
<dbReference type="GO" id="GO:0043005">
    <property type="term" value="C:neuron projection"/>
    <property type="evidence" value="ECO:0007669"/>
    <property type="project" value="TreeGrafter"/>
</dbReference>
<keyword evidence="3 10" id="KW-0812">Transmembrane</keyword>
<reference evidence="15" key="2">
    <citation type="submission" date="2025-05" db="UniProtKB">
        <authorList>
            <consortium name="RefSeq"/>
        </authorList>
    </citation>
    <scope>IDENTIFICATION</scope>
</reference>
<dbReference type="EMBL" id="GU076122">
    <property type="protein sequence ID" value="ACY92651.1"/>
    <property type="molecule type" value="mRNA"/>
</dbReference>
<feature type="transmembrane region" description="Helical" evidence="11">
    <location>
        <begin position="70"/>
        <end position="94"/>
    </location>
</feature>